<dbReference type="Proteomes" id="UP001652628">
    <property type="component" value="Chromosome 2R"/>
</dbReference>
<dbReference type="GO" id="GO:0005777">
    <property type="term" value="C:peroxisome"/>
    <property type="evidence" value="ECO:0007669"/>
    <property type="project" value="TreeGrafter"/>
</dbReference>
<evidence type="ECO:0000256" key="1">
    <source>
        <dbReference type="ARBA" id="ARBA00005928"/>
    </source>
</evidence>
<keyword evidence="4" id="KW-0521">NADP</keyword>
<keyword evidence="4" id="KW-0472">Membrane</keyword>
<dbReference type="PANTHER" id="PTHR11011:SF60">
    <property type="entry name" value="FATTY ACYL-COA REDUCTASE-RELATED"/>
    <property type="match status" value="1"/>
</dbReference>
<dbReference type="AlphaFoldDB" id="A0AB39ZU49"/>
<dbReference type="GO" id="GO:0102965">
    <property type="term" value="F:alcohol-forming long-chain fatty acyl-CoA reductase activity"/>
    <property type="evidence" value="ECO:0007669"/>
    <property type="project" value="UniProtKB-EC"/>
</dbReference>
<keyword evidence="2 4" id="KW-0444">Lipid biosynthesis</keyword>
<comment type="similarity">
    <text evidence="1 4">Belongs to the fatty acyl-CoA reductase family.</text>
</comment>
<dbReference type="InterPro" id="IPR036291">
    <property type="entry name" value="NAD(P)-bd_dom_sf"/>
</dbReference>
<organism evidence="7 8">
    <name type="scientific">Drosophila suzukii</name>
    <name type="common">Spotted-wing drosophila fruit fly</name>
    <dbReference type="NCBI Taxonomy" id="28584"/>
    <lineage>
        <taxon>Eukaryota</taxon>
        <taxon>Metazoa</taxon>
        <taxon>Ecdysozoa</taxon>
        <taxon>Arthropoda</taxon>
        <taxon>Hexapoda</taxon>
        <taxon>Insecta</taxon>
        <taxon>Pterygota</taxon>
        <taxon>Neoptera</taxon>
        <taxon>Endopterygota</taxon>
        <taxon>Diptera</taxon>
        <taxon>Brachycera</taxon>
        <taxon>Muscomorpha</taxon>
        <taxon>Ephydroidea</taxon>
        <taxon>Drosophilidae</taxon>
        <taxon>Drosophila</taxon>
        <taxon>Sophophora</taxon>
    </lineage>
</organism>
<dbReference type="CDD" id="cd05236">
    <property type="entry name" value="FAR-N_SDR_e"/>
    <property type="match status" value="1"/>
</dbReference>
<dbReference type="CDD" id="cd09071">
    <property type="entry name" value="FAR_C"/>
    <property type="match status" value="1"/>
</dbReference>
<evidence type="ECO:0000313" key="7">
    <source>
        <dbReference type="Proteomes" id="UP001652628"/>
    </source>
</evidence>
<dbReference type="GO" id="GO:0080019">
    <property type="term" value="F:alcohol-forming very long-chain fatty acyl-CoA reductase activity"/>
    <property type="evidence" value="ECO:0007669"/>
    <property type="project" value="InterPro"/>
</dbReference>
<dbReference type="GeneID" id="108019746"/>
<reference evidence="8" key="1">
    <citation type="submission" date="2025-08" db="UniProtKB">
        <authorList>
            <consortium name="RefSeq"/>
        </authorList>
    </citation>
    <scope>IDENTIFICATION</scope>
</reference>
<keyword evidence="4" id="KW-1133">Transmembrane helix</keyword>
<dbReference type="GO" id="GO:0016020">
    <property type="term" value="C:membrane"/>
    <property type="evidence" value="ECO:0007669"/>
    <property type="project" value="UniProtKB-SubCell"/>
</dbReference>
<keyword evidence="3 4" id="KW-0443">Lipid metabolism</keyword>
<gene>
    <name evidence="8" type="primary">Sgp</name>
</gene>
<dbReference type="GO" id="GO:0035336">
    <property type="term" value="P:long-chain fatty-acyl-CoA metabolic process"/>
    <property type="evidence" value="ECO:0007669"/>
    <property type="project" value="TreeGrafter"/>
</dbReference>
<dbReference type="PANTHER" id="PTHR11011">
    <property type="entry name" value="MALE STERILITY PROTEIN 2-RELATED"/>
    <property type="match status" value="1"/>
</dbReference>
<dbReference type="InterPro" id="IPR033640">
    <property type="entry name" value="FAR_C"/>
</dbReference>
<dbReference type="InterPro" id="IPR013120">
    <property type="entry name" value="FAR_NAD-bd"/>
</dbReference>
<proteinExistence type="inferred from homology"/>
<feature type="transmembrane region" description="Helical" evidence="4">
    <location>
        <begin position="473"/>
        <end position="493"/>
    </location>
</feature>
<keyword evidence="4" id="KW-0560">Oxidoreductase</keyword>
<dbReference type="Pfam" id="PF03015">
    <property type="entry name" value="Sterile"/>
    <property type="match status" value="1"/>
</dbReference>
<accession>A0AB39ZU49</accession>
<evidence type="ECO:0000256" key="3">
    <source>
        <dbReference type="ARBA" id="ARBA00023098"/>
    </source>
</evidence>
<dbReference type="EC" id="1.2.1.84" evidence="4"/>
<sequence length="515" mass="58329">MQTDILKFYHNKTVFVTGGTGFLGKVIIEKLLRSTDVKRVYFLVRPKKNDSVQGRFEVWKNEPVFEPLLKVKPNALQLVTPIPGDCGELGLGLSDGDRKILTSQVHVVIHSAASVRFVEPLHKALNINTRGTSLMLQLAKEMQCLEAFVHVSTAFSNCPLDHIGERFYPEILTCPAAKVLEFNETLSTEVVDNIAPALLGKFPNTYTYTKALAEQVIQLEAKDVPICIFRPAIILANFKEPMSGWIDNLHGFVALIYGNALGILRLVYANPKAKALIVPGDYCANVALASGWHVAKNAGSNSTPPIYTLAPAKTNFITFGEGTKMHLEYNSKFPVTKSIWYPFAHFTTCIWLFKVGSIFYHLLPGLLFDLILWLQGKKPILIKSYGKIHEALRLLYPFSGKTYEMDMNNTNHMWESMSPEDKSIFPFDMSSLDWEEYCTCIMSGMRGFLFMESWDTLDQAKRKHFWFHQMHRFLQLVLCLIVGKLIWISYSLISDQYVKAIEVTLLPPKADIQIM</sequence>
<dbReference type="SUPFAM" id="SSF51735">
    <property type="entry name" value="NAD(P)-binding Rossmann-fold domains"/>
    <property type="match status" value="1"/>
</dbReference>
<name>A0AB39ZU49_DROSZ</name>
<dbReference type="Pfam" id="PF07993">
    <property type="entry name" value="NAD_binding_4"/>
    <property type="match status" value="1"/>
</dbReference>
<protein>
    <recommendedName>
        <fullName evidence="4">Fatty acyl-CoA reductase</fullName>
        <ecNumber evidence="4">1.2.1.84</ecNumber>
    </recommendedName>
</protein>
<feature type="domain" description="Thioester reductase (TE)" evidence="6">
    <location>
        <begin position="16"/>
        <end position="286"/>
    </location>
</feature>
<comment type="catalytic activity">
    <reaction evidence="4">
        <text>a long-chain fatty acyl-CoA + 2 NADPH + 2 H(+) = a long-chain primary fatty alcohol + 2 NADP(+) + CoA</text>
        <dbReference type="Rhea" id="RHEA:52716"/>
        <dbReference type="ChEBI" id="CHEBI:15378"/>
        <dbReference type="ChEBI" id="CHEBI:57287"/>
        <dbReference type="ChEBI" id="CHEBI:57783"/>
        <dbReference type="ChEBI" id="CHEBI:58349"/>
        <dbReference type="ChEBI" id="CHEBI:77396"/>
        <dbReference type="ChEBI" id="CHEBI:83139"/>
        <dbReference type="EC" id="1.2.1.84"/>
    </reaction>
</comment>
<comment type="function">
    <text evidence="4">Catalyzes the reduction of fatty acyl-CoA to fatty alcohols.</text>
</comment>
<evidence type="ECO:0000313" key="8">
    <source>
        <dbReference type="RefSeq" id="XP_016943174.3"/>
    </source>
</evidence>
<dbReference type="Gene3D" id="3.40.50.720">
    <property type="entry name" value="NAD(P)-binding Rossmann-like Domain"/>
    <property type="match status" value="1"/>
</dbReference>
<evidence type="ECO:0000256" key="2">
    <source>
        <dbReference type="ARBA" id="ARBA00022516"/>
    </source>
</evidence>
<evidence type="ECO:0000259" key="5">
    <source>
        <dbReference type="Pfam" id="PF03015"/>
    </source>
</evidence>
<keyword evidence="7" id="KW-1185">Reference proteome</keyword>
<evidence type="ECO:0000256" key="4">
    <source>
        <dbReference type="RuleBase" id="RU363097"/>
    </source>
</evidence>
<dbReference type="InterPro" id="IPR026055">
    <property type="entry name" value="FAR"/>
</dbReference>
<feature type="domain" description="Fatty acyl-CoA reductase C-terminal" evidence="5">
    <location>
        <begin position="360"/>
        <end position="451"/>
    </location>
</feature>
<keyword evidence="4" id="KW-0812">Transmembrane</keyword>
<evidence type="ECO:0000259" key="6">
    <source>
        <dbReference type="Pfam" id="PF07993"/>
    </source>
</evidence>
<dbReference type="RefSeq" id="XP_016943174.3">
    <property type="nucleotide sequence ID" value="XM_017087685.4"/>
</dbReference>